<proteinExistence type="predicted"/>
<dbReference type="OrthoDB" id="379534at2157"/>
<dbReference type="InParanoid" id="Q9HK90"/>
<evidence type="ECO:0000313" key="1">
    <source>
        <dbReference type="EMBL" id="CAC11849.1"/>
    </source>
</evidence>
<keyword evidence="2" id="KW-1185">Reference proteome</keyword>
<dbReference type="HOGENOM" id="CLU_2597917_0_0_2"/>
<sequence length="79" mass="9251">MEKHDICPSISEYSYHEILGFYINPVENHLASKNMLIDLDERSVEGLLIFIAECNLGIENRVMEHMNKGIRKCKDHRFT</sequence>
<protein>
    <submittedName>
        <fullName evidence="1">Uncharacterized protein</fullName>
    </submittedName>
</protein>
<name>Q9HK90_THEAC</name>
<dbReference type="KEGG" id="tac:Ta0711"/>
<accession>Q9HK90</accession>
<dbReference type="EnsemblBacteria" id="CAC11849">
    <property type="protein sequence ID" value="CAC11849"/>
    <property type="gene ID" value="CAC11849"/>
</dbReference>
<gene>
    <name evidence="1" type="ordered locus">Ta0711</name>
</gene>
<evidence type="ECO:0000313" key="2">
    <source>
        <dbReference type="Proteomes" id="UP000001024"/>
    </source>
</evidence>
<dbReference type="EMBL" id="AL445065">
    <property type="protein sequence ID" value="CAC11849.1"/>
    <property type="molecule type" value="Genomic_DNA"/>
</dbReference>
<organism evidence="1 2">
    <name type="scientific">Thermoplasma acidophilum (strain ATCC 25905 / DSM 1728 / JCM 9062 / NBRC 15155 / AMRC-C165)</name>
    <dbReference type="NCBI Taxonomy" id="273075"/>
    <lineage>
        <taxon>Archaea</taxon>
        <taxon>Methanobacteriati</taxon>
        <taxon>Thermoplasmatota</taxon>
        <taxon>Thermoplasmata</taxon>
        <taxon>Thermoplasmatales</taxon>
        <taxon>Thermoplasmataceae</taxon>
        <taxon>Thermoplasma</taxon>
    </lineage>
</organism>
<dbReference type="PaxDb" id="273075-Ta0711"/>
<dbReference type="SMR" id="Q9HK90"/>
<dbReference type="Proteomes" id="UP000001024">
    <property type="component" value="Chromosome"/>
</dbReference>
<dbReference type="RefSeq" id="WP_010901131.1">
    <property type="nucleotide sequence ID" value="NC_002578.1"/>
</dbReference>
<reference evidence="1 2" key="1">
    <citation type="journal article" date="2000" name="Nature">
        <title>The genome sequence of the thermoacidophilic scavenger Thermoplasma acidophilum.</title>
        <authorList>
            <person name="Ruepp A."/>
            <person name="Graml W."/>
            <person name="Santos-Martinez M.L."/>
            <person name="Koretke K.K."/>
            <person name="Volker C."/>
            <person name="Mewes H.W."/>
            <person name="Frishman D."/>
            <person name="Stocker S."/>
            <person name="Lupas A.N."/>
            <person name="Baumeister W."/>
        </authorList>
    </citation>
    <scope>NUCLEOTIDE SEQUENCE [LARGE SCALE GENOMIC DNA]</scope>
    <source>
        <strain evidence="2">ATCC 25905 / DSM 1728 / JCM 9062 / NBRC 15155 / AMRC-C165</strain>
    </source>
</reference>
<dbReference type="AlphaFoldDB" id="Q9HK90"/>